<dbReference type="PANTHER" id="PTHR43861">
    <property type="entry name" value="TRANS-ACONITATE 2-METHYLTRANSFERASE-RELATED"/>
    <property type="match status" value="1"/>
</dbReference>
<keyword evidence="2" id="KW-1185">Reference proteome</keyword>
<protein>
    <submittedName>
        <fullName evidence="1">Class I SAM-dependent methyltransferase</fullName>
    </submittedName>
</protein>
<dbReference type="Proteomes" id="UP001199296">
    <property type="component" value="Unassembled WGS sequence"/>
</dbReference>
<dbReference type="AlphaFoldDB" id="A0AAW4X0C4"/>
<keyword evidence="1" id="KW-0489">Methyltransferase</keyword>
<evidence type="ECO:0000313" key="1">
    <source>
        <dbReference type="EMBL" id="MCC3145259.1"/>
    </source>
</evidence>
<sequence>MECILCKSEKLEVLNLKNNYYFCKNCELIFVDREKIPAAEEEKERYLDHDNSHQNEGYVEMFEDFIKKVIDPYLKGKAKVLEFGCGPGPVLADLLAEKGFRVDKYDPYFYPELDFKEKKYDLITSTEVFEHFSDPGKEIDFLYKLLKVGGYLAVMTSFHPGPEEFADWWYSWDPTHIVFYNLKTFQKLIEDYNLEIIFSDQEKYILFRKTA</sequence>
<dbReference type="RefSeq" id="WP_229345849.1">
    <property type="nucleotide sequence ID" value="NZ_JAJFAT010000010.1"/>
</dbReference>
<organism evidence="1 2">
    <name type="scientific">Halanaerobium polyolivorans</name>
    <dbReference type="NCBI Taxonomy" id="2886943"/>
    <lineage>
        <taxon>Bacteria</taxon>
        <taxon>Bacillati</taxon>
        <taxon>Bacillota</taxon>
        <taxon>Clostridia</taxon>
        <taxon>Halanaerobiales</taxon>
        <taxon>Halanaerobiaceae</taxon>
        <taxon>Halanaerobium</taxon>
    </lineage>
</organism>
<gene>
    <name evidence="1" type="ORF">LJ207_07970</name>
</gene>
<dbReference type="GO" id="GO:0032259">
    <property type="term" value="P:methylation"/>
    <property type="evidence" value="ECO:0007669"/>
    <property type="project" value="UniProtKB-KW"/>
</dbReference>
<reference evidence="1 2" key="1">
    <citation type="submission" date="2021-10" db="EMBL/GenBank/DDBJ databases">
        <authorList>
            <person name="Grouzdev D.S."/>
            <person name="Pantiukh K.S."/>
            <person name="Krutkina M.S."/>
        </authorList>
    </citation>
    <scope>NUCLEOTIDE SEQUENCE [LARGE SCALE GENOMIC DNA]</scope>
    <source>
        <strain evidence="1 2">Z-7514</strain>
    </source>
</reference>
<name>A0AAW4X0C4_9FIRM</name>
<accession>A0AAW4X0C4</accession>
<dbReference type="Pfam" id="PF13489">
    <property type="entry name" value="Methyltransf_23"/>
    <property type="match status" value="1"/>
</dbReference>
<keyword evidence="1" id="KW-0808">Transferase</keyword>
<comment type="caution">
    <text evidence="1">The sequence shown here is derived from an EMBL/GenBank/DDBJ whole genome shotgun (WGS) entry which is preliminary data.</text>
</comment>
<dbReference type="InterPro" id="IPR029063">
    <property type="entry name" value="SAM-dependent_MTases_sf"/>
</dbReference>
<proteinExistence type="predicted"/>
<dbReference type="GO" id="GO:0008168">
    <property type="term" value="F:methyltransferase activity"/>
    <property type="evidence" value="ECO:0007669"/>
    <property type="project" value="UniProtKB-KW"/>
</dbReference>
<dbReference type="SUPFAM" id="SSF53335">
    <property type="entry name" value="S-adenosyl-L-methionine-dependent methyltransferases"/>
    <property type="match status" value="1"/>
</dbReference>
<dbReference type="EMBL" id="JAJFAT010000010">
    <property type="protein sequence ID" value="MCC3145259.1"/>
    <property type="molecule type" value="Genomic_DNA"/>
</dbReference>
<evidence type="ECO:0000313" key="2">
    <source>
        <dbReference type="Proteomes" id="UP001199296"/>
    </source>
</evidence>
<dbReference type="Gene3D" id="3.40.50.150">
    <property type="entry name" value="Vaccinia Virus protein VP39"/>
    <property type="match status" value="2"/>
</dbReference>